<evidence type="ECO:0000313" key="1">
    <source>
        <dbReference type="EMBL" id="KOH42531.1"/>
    </source>
</evidence>
<name>A0A0L8V287_9BACT</name>
<organism evidence="1 2">
    <name type="scientific">Sunxiuqinia dokdonensis</name>
    <dbReference type="NCBI Taxonomy" id="1409788"/>
    <lineage>
        <taxon>Bacteria</taxon>
        <taxon>Pseudomonadati</taxon>
        <taxon>Bacteroidota</taxon>
        <taxon>Bacteroidia</taxon>
        <taxon>Marinilabiliales</taxon>
        <taxon>Prolixibacteraceae</taxon>
        <taxon>Sunxiuqinia</taxon>
    </lineage>
</organism>
<reference evidence="2" key="1">
    <citation type="submission" date="2015-07" db="EMBL/GenBank/DDBJ databases">
        <title>Genome sequencing of Sunxiuqinia dokdonensis strain SK.</title>
        <authorList>
            <person name="Ahn S."/>
            <person name="Kim B.-C."/>
        </authorList>
    </citation>
    <scope>NUCLEOTIDE SEQUENCE [LARGE SCALE GENOMIC DNA]</scope>
    <source>
        <strain evidence="2">SK</strain>
    </source>
</reference>
<gene>
    <name evidence="1" type="ORF">NC99_46190</name>
</gene>
<comment type="caution">
    <text evidence="1">The sequence shown here is derived from an EMBL/GenBank/DDBJ whole genome shotgun (WGS) entry which is preliminary data.</text>
</comment>
<dbReference type="EMBL" id="LGIA01000224">
    <property type="protein sequence ID" value="KOH42531.1"/>
    <property type="molecule type" value="Genomic_DNA"/>
</dbReference>
<sequence length="46" mass="5629">MLYISQIQDIRRKQSFGRNVLIEKILIEYQYIKHTKNIDFPETMRG</sequence>
<keyword evidence="2" id="KW-1185">Reference proteome</keyword>
<protein>
    <submittedName>
        <fullName evidence="1">Uncharacterized protein</fullName>
    </submittedName>
</protein>
<dbReference type="AlphaFoldDB" id="A0A0L8V287"/>
<proteinExistence type="predicted"/>
<dbReference type="Proteomes" id="UP000036958">
    <property type="component" value="Unassembled WGS sequence"/>
</dbReference>
<accession>A0A0L8V287</accession>
<evidence type="ECO:0000313" key="2">
    <source>
        <dbReference type="Proteomes" id="UP000036958"/>
    </source>
</evidence>